<evidence type="ECO:0000313" key="3">
    <source>
        <dbReference type="Proteomes" id="UP000310016"/>
    </source>
</evidence>
<evidence type="ECO:0000259" key="1">
    <source>
        <dbReference type="Pfam" id="PF06527"/>
    </source>
</evidence>
<feature type="domain" description="TniQ" evidence="1">
    <location>
        <begin position="3"/>
        <end position="143"/>
    </location>
</feature>
<proteinExistence type="predicted"/>
<name>A0A4U0Q8E1_9NEIS</name>
<keyword evidence="3" id="KW-1185">Reference proteome</keyword>
<dbReference type="Proteomes" id="UP000310016">
    <property type="component" value="Unassembled WGS sequence"/>
</dbReference>
<evidence type="ECO:0000313" key="2">
    <source>
        <dbReference type="EMBL" id="TJZ77527.1"/>
    </source>
</evidence>
<dbReference type="AlphaFoldDB" id="A0A4U0Q8E1"/>
<dbReference type="InterPro" id="IPR009492">
    <property type="entry name" value="TniQ"/>
</dbReference>
<dbReference type="OrthoDB" id="9036115at2"/>
<protein>
    <recommendedName>
        <fullName evidence="1">TniQ domain-containing protein</fullName>
    </recommendedName>
</protein>
<organism evidence="2 3">
    <name type="scientific">Chitiniphilus eburneus</name>
    <dbReference type="NCBI Taxonomy" id="2571148"/>
    <lineage>
        <taxon>Bacteria</taxon>
        <taxon>Pseudomonadati</taxon>
        <taxon>Pseudomonadota</taxon>
        <taxon>Betaproteobacteria</taxon>
        <taxon>Neisseriales</taxon>
        <taxon>Chitinibacteraceae</taxon>
        <taxon>Chitiniphilus</taxon>
    </lineage>
</organism>
<dbReference type="Pfam" id="PF06527">
    <property type="entry name" value="TniQ"/>
    <property type="match status" value="1"/>
</dbReference>
<gene>
    <name evidence="2" type="ORF">FAZ21_04125</name>
</gene>
<dbReference type="EMBL" id="SUMF01000002">
    <property type="protein sequence ID" value="TJZ77527.1"/>
    <property type="molecule type" value="Genomic_DNA"/>
</dbReference>
<sequence>MLPAHPQPLPDEILSSWMVRLAFENGYSIHTFYANLLRCKLPIWTRDIDRHPHPAILALLERQTGQSVEALRLRTLQCYEGLIYDVLPQFGNAAWVRPAGVFHRDRRRAGMQFCPACLADDRVPYFRLRWRLAFYGLCHIHGTCMLDCCPWCGSPVMFHRHGIGRDRVIPHATLCLCSVCNADLREAPVAPPTWQDHASLQRYIDVCQLFSHRHWDCGEFTPGCSISFFHGLRVLLAALSGRFGIRIRPYLADLGIELNGMMGLPKVDYEYYRTAEQRQLMLTVMWLLEGWPARFLDVCYARQLTRSRLTSIEPELPYWLYRVAADYLDQRQYWPCEQELRAAAPYLERR</sequence>
<comment type="caution">
    <text evidence="2">The sequence shown here is derived from an EMBL/GenBank/DDBJ whole genome shotgun (WGS) entry which is preliminary data.</text>
</comment>
<accession>A0A4U0Q8E1</accession>
<reference evidence="2 3" key="1">
    <citation type="submission" date="2019-04" db="EMBL/GenBank/DDBJ databases">
        <title>Chitiniphilus eburnea sp. nov., a novel chitinolytic bacterium isolated from aquaculture sludge.</title>
        <authorList>
            <person name="Sheng M."/>
        </authorList>
    </citation>
    <scope>NUCLEOTIDE SEQUENCE [LARGE SCALE GENOMIC DNA]</scope>
    <source>
        <strain evidence="2 3">HX-2-15</strain>
    </source>
</reference>
<dbReference type="RefSeq" id="WP_136772002.1">
    <property type="nucleotide sequence ID" value="NZ_SUMF01000002.1"/>
</dbReference>